<dbReference type="PANTHER" id="PTHR45947:SF14">
    <property type="entry name" value="SLL1723 PROTEIN"/>
    <property type="match status" value="1"/>
</dbReference>
<feature type="domain" description="Glycosyltransferase subfamily 4-like N-terminal" evidence="2">
    <location>
        <begin position="18"/>
        <end position="177"/>
    </location>
</feature>
<dbReference type="InterPro" id="IPR001296">
    <property type="entry name" value="Glyco_trans_1"/>
</dbReference>
<comment type="caution">
    <text evidence="3">The sequence shown here is derived from an EMBL/GenBank/DDBJ whole genome shotgun (WGS) entry which is preliminary data.</text>
</comment>
<dbReference type="Proteomes" id="UP000619743">
    <property type="component" value="Unassembled WGS sequence"/>
</dbReference>
<keyword evidence="3" id="KW-0808">Transferase</keyword>
<feature type="domain" description="Glycosyl transferase family 1" evidence="1">
    <location>
        <begin position="190"/>
        <end position="347"/>
    </location>
</feature>
<dbReference type="Pfam" id="PF13439">
    <property type="entry name" value="Glyco_transf_4"/>
    <property type="match status" value="1"/>
</dbReference>
<evidence type="ECO:0000313" key="4">
    <source>
        <dbReference type="Proteomes" id="UP000619743"/>
    </source>
</evidence>
<dbReference type="InterPro" id="IPR028098">
    <property type="entry name" value="Glyco_trans_4-like_N"/>
</dbReference>
<dbReference type="InterPro" id="IPR050194">
    <property type="entry name" value="Glycosyltransferase_grp1"/>
</dbReference>
<dbReference type="Pfam" id="PF00534">
    <property type="entry name" value="Glycos_transf_1"/>
    <property type="match status" value="1"/>
</dbReference>
<evidence type="ECO:0000313" key="3">
    <source>
        <dbReference type="EMBL" id="GGA84434.1"/>
    </source>
</evidence>
<dbReference type="PANTHER" id="PTHR45947">
    <property type="entry name" value="SULFOQUINOVOSYL TRANSFERASE SQD2"/>
    <property type="match status" value="1"/>
</dbReference>
<reference evidence="4" key="1">
    <citation type="journal article" date="2019" name="Int. J. Syst. Evol. Microbiol.">
        <title>The Global Catalogue of Microorganisms (GCM) 10K type strain sequencing project: providing services to taxonomists for standard genome sequencing and annotation.</title>
        <authorList>
            <consortium name="The Broad Institute Genomics Platform"/>
            <consortium name="The Broad Institute Genome Sequencing Center for Infectious Disease"/>
            <person name="Wu L."/>
            <person name="Ma J."/>
        </authorList>
    </citation>
    <scope>NUCLEOTIDE SEQUENCE [LARGE SCALE GENOMIC DNA]</scope>
    <source>
        <strain evidence="4">CGMCC 1.10130</strain>
    </source>
</reference>
<dbReference type="RefSeq" id="WP_087506718.1">
    <property type="nucleotide sequence ID" value="NZ_BMDX01000016.1"/>
</dbReference>
<dbReference type="AlphaFoldDB" id="A0A8J2U7N4"/>
<sequence length="374" mass="42099">MSAQRNVLQFICPTGFYGAERWILALAKHLPAHNIRSELAVTLETESRDLELVKQFKATCGDTFELPMKHKFDLSVVNQLVTLIQQRNIDIIHTHGYKSDIIGVLAARKAGIPCVVTPHGFENARDLKLRFFIWLGCKAMTFAEAVAPLSQALCQDSRRVGVKEQRLHYIQNGVDLSEIEAVRLSSQVATKQPGVKRIGFIGQMISRKNIGDILDIFEAMASDDPNLELVLLGDGDERAALEQYCESLSQRERIKFLGFRDDRLELLKSFDLFVMSSTLEGIPRCLMEACAMEIPIAAYDIPGIDQLVTHQQTGLLAPLGDKDALQQCWQTLLDEPTEAKQLGVNARLFVEQHFSAKRMAREYDELFRKLLGEP</sequence>
<evidence type="ECO:0000259" key="2">
    <source>
        <dbReference type="Pfam" id="PF13439"/>
    </source>
</evidence>
<dbReference type="SUPFAM" id="SSF53756">
    <property type="entry name" value="UDP-Glycosyltransferase/glycogen phosphorylase"/>
    <property type="match status" value="1"/>
</dbReference>
<gene>
    <name evidence="3" type="ORF">GCM10011369_28110</name>
</gene>
<proteinExistence type="predicted"/>
<protein>
    <submittedName>
        <fullName evidence="3">Glycosyl transferase family 1</fullName>
    </submittedName>
</protein>
<keyword evidence="4" id="KW-1185">Reference proteome</keyword>
<dbReference type="Gene3D" id="3.40.50.2000">
    <property type="entry name" value="Glycogen Phosphorylase B"/>
    <property type="match status" value="2"/>
</dbReference>
<dbReference type="GO" id="GO:0016757">
    <property type="term" value="F:glycosyltransferase activity"/>
    <property type="evidence" value="ECO:0007669"/>
    <property type="project" value="InterPro"/>
</dbReference>
<dbReference type="CDD" id="cd03801">
    <property type="entry name" value="GT4_PimA-like"/>
    <property type="match status" value="1"/>
</dbReference>
<dbReference type="EMBL" id="BMDX01000016">
    <property type="protein sequence ID" value="GGA84434.1"/>
    <property type="molecule type" value="Genomic_DNA"/>
</dbReference>
<organism evidence="3 4">
    <name type="scientific">Neiella marina</name>
    <dbReference type="NCBI Taxonomy" id="508461"/>
    <lineage>
        <taxon>Bacteria</taxon>
        <taxon>Pseudomonadati</taxon>
        <taxon>Pseudomonadota</taxon>
        <taxon>Gammaproteobacteria</taxon>
        <taxon>Alteromonadales</taxon>
        <taxon>Echinimonadaceae</taxon>
        <taxon>Neiella</taxon>
    </lineage>
</organism>
<evidence type="ECO:0000259" key="1">
    <source>
        <dbReference type="Pfam" id="PF00534"/>
    </source>
</evidence>
<dbReference type="OrthoDB" id="9814639at2"/>
<name>A0A8J2U7N4_9GAMM</name>
<accession>A0A8J2U7N4</accession>